<dbReference type="InterPro" id="IPR013096">
    <property type="entry name" value="Cupin_2"/>
</dbReference>
<keyword evidence="4" id="KW-1185">Reference proteome</keyword>
<dbReference type="InterPro" id="IPR011051">
    <property type="entry name" value="RmlC_Cupin_sf"/>
</dbReference>
<name>N1PRT8_DOTSN</name>
<dbReference type="PANTHER" id="PTHR35848:SF6">
    <property type="entry name" value="CUPIN TYPE-2 DOMAIN-CONTAINING PROTEIN"/>
    <property type="match status" value="1"/>
</dbReference>
<sequence>MGSIGTPAPAARGFVLSKKQIDSVPLENFSNNSKRATGGWKQIFSSPQTPTDGLNLGIAHFPPRTATQESFEALHRHKQAEFYYILSGQALVKIDGIDHEVGPGAALFIPGDSEHGFWNTSDSEELVFLWGFPCDGFRDVVYRFTGDEAEDAWSRAESAA</sequence>
<dbReference type="OMA" id="AQAEIYY"/>
<evidence type="ECO:0000256" key="1">
    <source>
        <dbReference type="ARBA" id="ARBA00022723"/>
    </source>
</evidence>
<proteinExistence type="predicted"/>
<dbReference type="InterPro" id="IPR051610">
    <property type="entry name" value="GPI/OXD"/>
</dbReference>
<dbReference type="Gene3D" id="2.60.120.10">
    <property type="entry name" value="Jelly Rolls"/>
    <property type="match status" value="1"/>
</dbReference>
<evidence type="ECO:0000259" key="2">
    <source>
        <dbReference type="Pfam" id="PF07883"/>
    </source>
</evidence>
<dbReference type="OrthoDB" id="445803at2759"/>
<evidence type="ECO:0000313" key="4">
    <source>
        <dbReference type="Proteomes" id="UP000016933"/>
    </source>
</evidence>
<accession>N1PRT8</accession>
<organism evidence="3 4">
    <name type="scientific">Dothistroma septosporum (strain NZE10 / CBS 128990)</name>
    <name type="common">Red band needle blight fungus</name>
    <name type="synonym">Mycosphaerella pini</name>
    <dbReference type="NCBI Taxonomy" id="675120"/>
    <lineage>
        <taxon>Eukaryota</taxon>
        <taxon>Fungi</taxon>
        <taxon>Dikarya</taxon>
        <taxon>Ascomycota</taxon>
        <taxon>Pezizomycotina</taxon>
        <taxon>Dothideomycetes</taxon>
        <taxon>Dothideomycetidae</taxon>
        <taxon>Mycosphaerellales</taxon>
        <taxon>Mycosphaerellaceae</taxon>
        <taxon>Dothistroma</taxon>
    </lineage>
</organism>
<dbReference type="PANTHER" id="PTHR35848">
    <property type="entry name" value="OXALATE-BINDING PROTEIN"/>
    <property type="match status" value="1"/>
</dbReference>
<gene>
    <name evidence="3" type="ORF">DOTSEDRAFT_70963</name>
</gene>
<dbReference type="HOGENOM" id="CLU_122927_0_0_1"/>
<reference evidence="3 4" key="2">
    <citation type="journal article" date="2012" name="PLoS Pathog.">
        <title>Diverse lifestyles and strategies of plant pathogenesis encoded in the genomes of eighteen Dothideomycetes fungi.</title>
        <authorList>
            <person name="Ohm R.A."/>
            <person name="Feau N."/>
            <person name="Henrissat B."/>
            <person name="Schoch C.L."/>
            <person name="Horwitz B.A."/>
            <person name="Barry K.W."/>
            <person name="Condon B.J."/>
            <person name="Copeland A.C."/>
            <person name="Dhillon B."/>
            <person name="Glaser F."/>
            <person name="Hesse C.N."/>
            <person name="Kosti I."/>
            <person name="LaButti K."/>
            <person name="Lindquist E.A."/>
            <person name="Lucas S."/>
            <person name="Salamov A.A."/>
            <person name="Bradshaw R.E."/>
            <person name="Ciuffetti L."/>
            <person name="Hamelin R.C."/>
            <person name="Kema G.H.J."/>
            <person name="Lawrence C."/>
            <person name="Scott J.A."/>
            <person name="Spatafora J.W."/>
            <person name="Turgeon B.G."/>
            <person name="de Wit P.J.G.M."/>
            <person name="Zhong S."/>
            <person name="Goodwin S.B."/>
            <person name="Grigoriev I.V."/>
        </authorList>
    </citation>
    <scope>NUCLEOTIDE SEQUENCE [LARGE SCALE GENOMIC DNA]</scope>
    <source>
        <strain evidence="4">NZE10 / CBS 128990</strain>
    </source>
</reference>
<reference evidence="4" key="1">
    <citation type="journal article" date="2012" name="PLoS Genet.">
        <title>The genomes of the fungal plant pathogens Cladosporium fulvum and Dothistroma septosporum reveal adaptation to different hosts and lifestyles but also signatures of common ancestry.</title>
        <authorList>
            <person name="de Wit P.J.G.M."/>
            <person name="van der Burgt A."/>
            <person name="Oekmen B."/>
            <person name="Stergiopoulos I."/>
            <person name="Abd-Elsalam K.A."/>
            <person name="Aerts A.L."/>
            <person name="Bahkali A.H."/>
            <person name="Beenen H.G."/>
            <person name="Chettri P."/>
            <person name="Cox M.P."/>
            <person name="Datema E."/>
            <person name="de Vries R.P."/>
            <person name="Dhillon B."/>
            <person name="Ganley A.R."/>
            <person name="Griffiths S.A."/>
            <person name="Guo Y."/>
            <person name="Hamelin R.C."/>
            <person name="Henrissat B."/>
            <person name="Kabir M.S."/>
            <person name="Jashni M.K."/>
            <person name="Kema G."/>
            <person name="Klaubauf S."/>
            <person name="Lapidus A."/>
            <person name="Levasseur A."/>
            <person name="Lindquist E."/>
            <person name="Mehrabi R."/>
            <person name="Ohm R.A."/>
            <person name="Owen T.J."/>
            <person name="Salamov A."/>
            <person name="Schwelm A."/>
            <person name="Schijlen E."/>
            <person name="Sun H."/>
            <person name="van den Burg H.A."/>
            <person name="van Ham R.C.H.J."/>
            <person name="Zhang S."/>
            <person name="Goodwin S.B."/>
            <person name="Grigoriev I.V."/>
            <person name="Collemare J."/>
            <person name="Bradshaw R.E."/>
        </authorList>
    </citation>
    <scope>NUCLEOTIDE SEQUENCE [LARGE SCALE GENOMIC DNA]</scope>
    <source>
        <strain evidence="4">NZE10 / CBS 128990</strain>
    </source>
</reference>
<dbReference type="AlphaFoldDB" id="N1PRT8"/>
<dbReference type="EMBL" id="KB446538">
    <property type="protein sequence ID" value="EME45085.1"/>
    <property type="molecule type" value="Genomic_DNA"/>
</dbReference>
<evidence type="ECO:0000313" key="3">
    <source>
        <dbReference type="EMBL" id="EME45085.1"/>
    </source>
</evidence>
<dbReference type="SUPFAM" id="SSF51182">
    <property type="entry name" value="RmlC-like cupins"/>
    <property type="match status" value="1"/>
</dbReference>
<dbReference type="Pfam" id="PF07883">
    <property type="entry name" value="Cupin_2"/>
    <property type="match status" value="1"/>
</dbReference>
<dbReference type="InterPro" id="IPR014710">
    <property type="entry name" value="RmlC-like_jellyroll"/>
</dbReference>
<dbReference type="GO" id="GO:0046872">
    <property type="term" value="F:metal ion binding"/>
    <property type="evidence" value="ECO:0007669"/>
    <property type="project" value="UniProtKB-KW"/>
</dbReference>
<feature type="domain" description="Cupin type-2" evidence="2">
    <location>
        <begin position="69"/>
        <end position="130"/>
    </location>
</feature>
<dbReference type="eggNOG" id="ENOG502SPAJ">
    <property type="taxonomic scope" value="Eukaryota"/>
</dbReference>
<keyword evidence="1" id="KW-0479">Metal-binding</keyword>
<protein>
    <recommendedName>
        <fullName evidence="2">Cupin type-2 domain-containing protein</fullName>
    </recommendedName>
</protein>
<dbReference type="Proteomes" id="UP000016933">
    <property type="component" value="Unassembled WGS sequence"/>
</dbReference>